<gene>
    <name evidence="2" type="ORF">BC938DRAFT_476364</name>
</gene>
<keyword evidence="3" id="KW-1185">Reference proteome</keyword>
<evidence type="ECO:0000313" key="2">
    <source>
        <dbReference type="EMBL" id="RUS32058.1"/>
    </source>
</evidence>
<evidence type="ECO:0000256" key="1">
    <source>
        <dbReference type="SAM" id="MobiDB-lite"/>
    </source>
</evidence>
<evidence type="ECO:0000313" key="3">
    <source>
        <dbReference type="Proteomes" id="UP000274822"/>
    </source>
</evidence>
<feature type="compositionally biased region" description="Polar residues" evidence="1">
    <location>
        <begin position="129"/>
        <end position="138"/>
    </location>
</feature>
<feature type="region of interest" description="Disordered" evidence="1">
    <location>
        <begin position="108"/>
        <end position="138"/>
    </location>
</feature>
<proteinExistence type="predicted"/>
<comment type="caution">
    <text evidence="2">The sequence shown here is derived from an EMBL/GenBank/DDBJ whole genome shotgun (WGS) entry which is preliminary data.</text>
</comment>
<feature type="compositionally biased region" description="Polar residues" evidence="1">
    <location>
        <begin position="109"/>
        <end position="118"/>
    </location>
</feature>
<organism evidence="2 3">
    <name type="scientific">Jimgerdemannia flammicorona</name>
    <dbReference type="NCBI Taxonomy" id="994334"/>
    <lineage>
        <taxon>Eukaryota</taxon>
        <taxon>Fungi</taxon>
        <taxon>Fungi incertae sedis</taxon>
        <taxon>Mucoromycota</taxon>
        <taxon>Mucoromycotina</taxon>
        <taxon>Endogonomycetes</taxon>
        <taxon>Endogonales</taxon>
        <taxon>Endogonaceae</taxon>
        <taxon>Jimgerdemannia</taxon>
    </lineage>
</organism>
<dbReference type="Proteomes" id="UP000274822">
    <property type="component" value="Unassembled WGS sequence"/>
</dbReference>
<reference evidence="2 3" key="1">
    <citation type="journal article" date="2018" name="New Phytol.">
        <title>Phylogenomics of Endogonaceae and evolution of mycorrhizas within Mucoromycota.</title>
        <authorList>
            <person name="Chang Y."/>
            <person name="Desiro A."/>
            <person name="Na H."/>
            <person name="Sandor L."/>
            <person name="Lipzen A."/>
            <person name="Clum A."/>
            <person name="Barry K."/>
            <person name="Grigoriev I.V."/>
            <person name="Martin F.M."/>
            <person name="Stajich J.E."/>
            <person name="Smith M.E."/>
            <person name="Bonito G."/>
            <person name="Spatafora J.W."/>
        </authorList>
    </citation>
    <scope>NUCLEOTIDE SEQUENCE [LARGE SCALE GENOMIC DNA]</scope>
    <source>
        <strain evidence="2 3">AD002</strain>
    </source>
</reference>
<protein>
    <submittedName>
        <fullName evidence="2">Uncharacterized protein</fullName>
    </submittedName>
</protein>
<dbReference type="EMBL" id="RBNJ01002348">
    <property type="protein sequence ID" value="RUS32058.1"/>
    <property type="molecule type" value="Genomic_DNA"/>
</dbReference>
<dbReference type="AlphaFoldDB" id="A0A433QQM4"/>
<accession>A0A433QQM4</accession>
<sequence length="138" mass="15703">MLSCSWFPRRYEVSSASSDSMASGLRVGYKTTEDAKFVGFHVRWRVLPHVMERAHHFPQNSLPHPSCSPAVETWNLAFNRHSIYFKLHIALQLAYLQLPWLINPEEQPSGDNSGSYSYGKTPDGKGAKRTSNGIWHEI</sequence>
<name>A0A433QQM4_9FUNG</name>